<evidence type="ECO:0000256" key="1">
    <source>
        <dbReference type="SAM" id="Phobius"/>
    </source>
</evidence>
<feature type="transmembrane region" description="Helical" evidence="1">
    <location>
        <begin position="274"/>
        <end position="295"/>
    </location>
</feature>
<dbReference type="PANTHER" id="PTHR40465">
    <property type="entry name" value="CHROMOSOME 1, WHOLE GENOME SHOTGUN SEQUENCE"/>
    <property type="match status" value="1"/>
</dbReference>
<organism>
    <name type="scientific">Serpula lacrymans var. lacrymans (strain S7.9)</name>
    <name type="common">Dry rot fungus</name>
    <dbReference type="NCBI Taxonomy" id="578457"/>
    <lineage>
        <taxon>Eukaryota</taxon>
        <taxon>Fungi</taxon>
        <taxon>Dikarya</taxon>
        <taxon>Basidiomycota</taxon>
        <taxon>Agaricomycotina</taxon>
        <taxon>Agaricomycetes</taxon>
        <taxon>Agaricomycetidae</taxon>
        <taxon>Boletales</taxon>
        <taxon>Coniophorineae</taxon>
        <taxon>Serpulaceae</taxon>
        <taxon>Serpula</taxon>
    </lineage>
</organism>
<dbReference type="AlphaFoldDB" id="F8NQH9"/>
<evidence type="ECO:0000259" key="2">
    <source>
        <dbReference type="Pfam" id="PF20152"/>
    </source>
</evidence>
<accession>F8NQH9</accession>
<dbReference type="RefSeq" id="XP_007316281.1">
    <property type="nucleotide sequence ID" value="XM_007316219.1"/>
</dbReference>
<feature type="transmembrane region" description="Helical" evidence="1">
    <location>
        <begin position="49"/>
        <end position="70"/>
    </location>
</feature>
<keyword evidence="1" id="KW-0812">Transmembrane</keyword>
<name>F8NQH9_SERL9</name>
<dbReference type="GeneID" id="18818439"/>
<gene>
    <name evidence="3" type="ORF">SERLADRAFT_462801</name>
</gene>
<dbReference type="Proteomes" id="UP000008064">
    <property type="component" value="Unassembled WGS sequence"/>
</dbReference>
<evidence type="ECO:0000313" key="3">
    <source>
        <dbReference type="EMBL" id="EGO26108.1"/>
    </source>
</evidence>
<dbReference type="Pfam" id="PF20152">
    <property type="entry name" value="DUF6534"/>
    <property type="match status" value="1"/>
</dbReference>
<dbReference type="HOGENOM" id="CLU_046025_5_0_1"/>
<feature type="domain" description="DUF6534" evidence="2">
    <location>
        <begin position="210"/>
        <end position="300"/>
    </location>
</feature>
<dbReference type="EMBL" id="GL945432">
    <property type="protein sequence ID" value="EGO26108.1"/>
    <property type="molecule type" value="Genomic_DNA"/>
</dbReference>
<reference evidence="3" key="1">
    <citation type="submission" date="2011-04" db="EMBL/GenBank/DDBJ databases">
        <title>Evolution of plant cell wall degrading machinery underlies the functional diversity of forest fungi.</title>
        <authorList>
            <consortium name="US DOE Joint Genome Institute (JGI-PGF)"/>
            <person name="Eastwood D.C."/>
            <person name="Floudas D."/>
            <person name="Binder M."/>
            <person name="Majcherczyk A."/>
            <person name="Schneider P."/>
            <person name="Aerts A."/>
            <person name="Asiegbu F.O."/>
            <person name="Baker S.E."/>
            <person name="Barry K."/>
            <person name="Bendiksby M."/>
            <person name="Blumentritt M."/>
            <person name="Coutinho P.M."/>
            <person name="Cullen D."/>
            <person name="Cullen D."/>
            <person name="Gathman A."/>
            <person name="Goodell B."/>
            <person name="Henrissat B."/>
            <person name="Ihrmark K."/>
            <person name="Kauserud H."/>
            <person name="Kohler A."/>
            <person name="LaButti K."/>
            <person name="Lapidus A."/>
            <person name="Lavin J.L."/>
            <person name="Lee Y.-H."/>
            <person name="Lindquist E."/>
            <person name="Lilly W."/>
            <person name="Lucas S."/>
            <person name="Morin E."/>
            <person name="Murat C."/>
            <person name="Oguiza J.A."/>
            <person name="Park J."/>
            <person name="Pisabarro A.G."/>
            <person name="Riley R."/>
            <person name="Rosling A."/>
            <person name="Salamov A."/>
            <person name="Schmidt O."/>
            <person name="Schmutz J."/>
            <person name="Skrede I."/>
            <person name="Stenlid J."/>
            <person name="Wiebenga A."/>
            <person name="Xie X."/>
            <person name="Kues U."/>
            <person name="Hibbett D.S."/>
            <person name="Hoffmeister D."/>
            <person name="Hogberg N."/>
            <person name="Martin F."/>
            <person name="Grigoriev I.V."/>
            <person name="Watkinson S.C."/>
        </authorList>
    </citation>
    <scope>NUCLEOTIDE SEQUENCE</scope>
    <source>
        <strain evidence="3">S7.9</strain>
    </source>
</reference>
<keyword evidence="1" id="KW-1133">Transmembrane helix</keyword>
<protein>
    <recommendedName>
        <fullName evidence="2">DUF6534 domain-containing protein</fullName>
    </recommendedName>
</protein>
<feature type="transmembrane region" description="Helical" evidence="1">
    <location>
        <begin position="90"/>
        <end position="113"/>
    </location>
</feature>
<dbReference type="OrthoDB" id="2687272at2759"/>
<feature type="transmembrane region" description="Helical" evidence="1">
    <location>
        <begin position="12"/>
        <end position="37"/>
    </location>
</feature>
<dbReference type="PANTHER" id="PTHR40465:SF1">
    <property type="entry name" value="DUF6534 DOMAIN-CONTAINING PROTEIN"/>
    <property type="match status" value="1"/>
</dbReference>
<dbReference type="InterPro" id="IPR045339">
    <property type="entry name" value="DUF6534"/>
</dbReference>
<feature type="transmembrane region" description="Helical" evidence="1">
    <location>
        <begin position="245"/>
        <end position="268"/>
    </location>
</feature>
<proteinExistence type="predicted"/>
<dbReference type="KEGG" id="sla:SERLADRAFT_462801"/>
<keyword evidence="1" id="KW-0472">Membrane</keyword>
<sequence length="374" mass="42290">MSSPPFPLGPNYGAMFMSTLLCVGFWGVACMQTFIYFVSYQSDKLIFKLLVLFVCLLDTTHQIMIIQGVYTYFVPQFGNYSEFSTIIPTLIWAPLITTVVAIITQSFFIYRIWKFNEKPLVVPCLWVSLLSKVLSEANNLTLLPLQVSSSLVRVSYVHCLCFRSVCQRSSELCDRDSEYSYLYRINASSSEALEGGFLKPITIAYFAVTTSVDLTIAASLTYMFIYQTKQIPGGDGRSKRMVHRLAIYSINSGAWTAIFSILDMILFVVFSSNALYVVFDFPLCPLYCNMLLANLNVRSHLREMGDTMDGKTSNDAASFIVHRCANLKDSEPETQDVIFTQRVIPIPRTPVINHHWDDSLRSHPYSKGSISNHV</sequence>